<organism evidence="10 11">
    <name type="scientific">Eiseniibacteriota bacterium</name>
    <dbReference type="NCBI Taxonomy" id="2212470"/>
    <lineage>
        <taxon>Bacteria</taxon>
        <taxon>Candidatus Eiseniibacteriota</taxon>
    </lineage>
</organism>
<dbReference type="GO" id="GO:0005886">
    <property type="term" value="C:plasma membrane"/>
    <property type="evidence" value="ECO:0007669"/>
    <property type="project" value="UniProtKB-SubCell"/>
</dbReference>
<dbReference type="GO" id="GO:0009103">
    <property type="term" value="P:lipopolysaccharide biosynthetic process"/>
    <property type="evidence" value="ECO:0007669"/>
    <property type="project" value="UniProtKB-ARBA"/>
</dbReference>
<evidence type="ECO:0000313" key="10">
    <source>
        <dbReference type="EMBL" id="MCA9729451.1"/>
    </source>
</evidence>
<feature type="transmembrane region" description="Helical" evidence="9">
    <location>
        <begin position="402"/>
        <end position="420"/>
    </location>
</feature>
<evidence type="ECO:0000256" key="9">
    <source>
        <dbReference type="SAM" id="Phobius"/>
    </source>
</evidence>
<keyword evidence="2" id="KW-1003">Cell membrane</keyword>
<reference evidence="10" key="1">
    <citation type="submission" date="2020-04" db="EMBL/GenBank/DDBJ databases">
        <authorList>
            <person name="Zhang T."/>
        </authorList>
    </citation>
    <scope>NUCLEOTIDE SEQUENCE</scope>
    <source>
        <strain evidence="10">HKST-UBA01</strain>
    </source>
</reference>
<proteinExistence type="predicted"/>
<dbReference type="InterPro" id="IPR050297">
    <property type="entry name" value="LipidA_mod_glycosyltrf_83"/>
</dbReference>
<reference evidence="10" key="2">
    <citation type="journal article" date="2021" name="Microbiome">
        <title>Successional dynamics and alternative stable states in a saline activated sludge microbial community over 9 years.</title>
        <authorList>
            <person name="Wang Y."/>
            <person name="Ye J."/>
            <person name="Ju F."/>
            <person name="Liu L."/>
            <person name="Boyd J.A."/>
            <person name="Deng Y."/>
            <person name="Parks D.H."/>
            <person name="Jiang X."/>
            <person name="Yin X."/>
            <person name="Woodcroft B.J."/>
            <person name="Tyson G.W."/>
            <person name="Hugenholtz P."/>
            <person name="Polz M.F."/>
            <person name="Zhang T."/>
        </authorList>
    </citation>
    <scope>NUCLEOTIDE SEQUENCE</scope>
    <source>
        <strain evidence="10">HKST-UBA01</strain>
    </source>
</reference>
<feature type="transmembrane region" description="Helical" evidence="9">
    <location>
        <begin position="97"/>
        <end position="118"/>
    </location>
</feature>
<feature type="transmembrane region" description="Helical" evidence="9">
    <location>
        <begin position="427"/>
        <end position="448"/>
    </location>
</feature>
<dbReference type="GO" id="GO:0016763">
    <property type="term" value="F:pentosyltransferase activity"/>
    <property type="evidence" value="ECO:0007669"/>
    <property type="project" value="TreeGrafter"/>
</dbReference>
<protein>
    <recommendedName>
        <fullName evidence="12">Glycosyltransferase RgtA/B/C/D-like domain-containing protein</fullName>
    </recommendedName>
</protein>
<sequence length="504" mass="54448">MARAAKAIGDWPLAGGLVLLAWIHRLFFLFSNLDHTWPFTVFYEGDSETFYDYARAILNGSVYDGGVPFHPPAFPYFLSMVHTLIGAGPGVEQVPYVPLKIVMAFVGSLPIGLAYLIARPYLGRGAAFTGAMLGVYSFGLCIISVAPVSESLYMNLLLGALLVWTRKMAHPLSVASGAMRPGWSFLLGALLGLLCLTRAEGVLVALLLLLVGLGTSWRLHAAGAPTGAKQDAGHGSKPRSVTPRTTAWLRPWLFAGAAMVLVILPWTIRNAVRLHAVNAGLANQLAHPLPELVPITAYGPLNFALANNALADGTFSRDILTSQAHSATLDIRDPQHLEYFLHGYRIGGQFIAEHPGAFVRLVFRRWGLFFGSLRLGWTQWDIPGGLDGVRRPVDLFVPSSGIAIWIHLLLMLGGCAFLLRDSDGRRWLLIVGLLTGAGMVTTGLFFGYARLGVILFPLWFMLSGRALAGLVDTIAKRSSADGDENATLKTGADDRAGARRTAPR</sequence>
<keyword evidence="5 9" id="KW-0812">Transmembrane</keyword>
<dbReference type="PANTHER" id="PTHR33908">
    <property type="entry name" value="MANNOSYLTRANSFERASE YKCB-RELATED"/>
    <property type="match status" value="1"/>
</dbReference>
<keyword evidence="4" id="KW-0808">Transferase</keyword>
<feature type="non-terminal residue" evidence="10">
    <location>
        <position position="504"/>
    </location>
</feature>
<evidence type="ECO:0000256" key="4">
    <source>
        <dbReference type="ARBA" id="ARBA00022679"/>
    </source>
</evidence>
<dbReference type="AlphaFoldDB" id="A0A956M1H9"/>
<dbReference type="EMBL" id="JAGQHR010000700">
    <property type="protein sequence ID" value="MCA9729451.1"/>
    <property type="molecule type" value="Genomic_DNA"/>
</dbReference>
<name>A0A956M1H9_UNCEI</name>
<feature type="transmembrane region" description="Helical" evidence="9">
    <location>
        <begin position="248"/>
        <end position="268"/>
    </location>
</feature>
<evidence type="ECO:0008006" key="12">
    <source>
        <dbReference type="Google" id="ProtNLM"/>
    </source>
</evidence>
<comment type="subcellular location">
    <subcellularLocation>
        <location evidence="1">Cell membrane</location>
        <topology evidence="1">Multi-pass membrane protein</topology>
    </subcellularLocation>
</comment>
<keyword evidence="6 9" id="KW-1133">Transmembrane helix</keyword>
<accession>A0A956M1H9</accession>
<dbReference type="PANTHER" id="PTHR33908:SF11">
    <property type="entry name" value="MEMBRANE PROTEIN"/>
    <property type="match status" value="1"/>
</dbReference>
<evidence type="ECO:0000256" key="7">
    <source>
        <dbReference type="ARBA" id="ARBA00023136"/>
    </source>
</evidence>
<feature type="transmembrane region" description="Helical" evidence="9">
    <location>
        <begin position="12"/>
        <end position="30"/>
    </location>
</feature>
<evidence type="ECO:0000256" key="2">
    <source>
        <dbReference type="ARBA" id="ARBA00022475"/>
    </source>
</evidence>
<evidence type="ECO:0000256" key="5">
    <source>
        <dbReference type="ARBA" id="ARBA00022692"/>
    </source>
</evidence>
<dbReference type="Proteomes" id="UP000697710">
    <property type="component" value="Unassembled WGS sequence"/>
</dbReference>
<evidence type="ECO:0000256" key="8">
    <source>
        <dbReference type="SAM" id="MobiDB-lite"/>
    </source>
</evidence>
<evidence type="ECO:0000256" key="1">
    <source>
        <dbReference type="ARBA" id="ARBA00004651"/>
    </source>
</evidence>
<feature type="transmembrane region" description="Helical" evidence="9">
    <location>
        <begin position="125"/>
        <end position="146"/>
    </location>
</feature>
<feature type="transmembrane region" description="Helical" evidence="9">
    <location>
        <begin position="181"/>
        <end position="211"/>
    </location>
</feature>
<evidence type="ECO:0000256" key="6">
    <source>
        <dbReference type="ARBA" id="ARBA00022989"/>
    </source>
</evidence>
<evidence type="ECO:0000256" key="3">
    <source>
        <dbReference type="ARBA" id="ARBA00022676"/>
    </source>
</evidence>
<comment type="caution">
    <text evidence="10">The sequence shown here is derived from an EMBL/GenBank/DDBJ whole genome shotgun (WGS) entry which is preliminary data.</text>
</comment>
<feature type="region of interest" description="Disordered" evidence="8">
    <location>
        <begin position="482"/>
        <end position="504"/>
    </location>
</feature>
<evidence type="ECO:0000313" key="11">
    <source>
        <dbReference type="Proteomes" id="UP000697710"/>
    </source>
</evidence>
<gene>
    <name evidence="10" type="ORF">KC729_17320</name>
</gene>
<keyword evidence="3" id="KW-0328">Glycosyltransferase</keyword>
<keyword evidence="7 9" id="KW-0472">Membrane</keyword>